<dbReference type="RefSeq" id="WP_113618092.1">
    <property type="nucleotide sequence ID" value="NZ_QFFJ01000002.1"/>
</dbReference>
<dbReference type="EMBL" id="QFFJ01000002">
    <property type="protein sequence ID" value="RBL89348.1"/>
    <property type="molecule type" value="Genomic_DNA"/>
</dbReference>
<feature type="transmembrane region" description="Helical" evidence="1">
    <location>
        <begin position="176"/>
        <end position="196"/>
    </location>
</feature>
<feature type="transmembrane region" description="Helical" evidence="1">
    <location>
        <begin position="64"/>
        <end position="86"/>
    </location>
</feature>
<reference evidence="2 3" key="1">
    <citation type="submission" date="2018-05" db="EMBL/GenBank/DDBJ databases">
        <title>Chitinophaga sp. K3CV102501T nov., isolated from isolated from a monsoon evergreen broad-leaved forest soil.</title>
        <authorList>
            <person name="Lv Y."/>
        </authorList>
    </citation>
    <scope>NUCLEOTIDE SEQUENCE [LARGE SCALE GENOMIC DNA]</scope>
    <source>
        <strain evidence="2 3">GDMCC 1.1325</strain>
    </source>
</reference>
<feature type="transmembrane region" description="Helical" evidence="1">
    <location>
        <begin position="98"/>
        <end position="121"/>
    </location>
</feature>
<keyword evidence="1" id="KW-0472">Membrane</keyword>
<dbReference type="OrthoDB" id="636847at2"/>
<evidence type="ECO:0000313" key="3">
    <source>
        <dbReference type="Proteomes" id="UP000253410"/>
    </source>
</evidence>
<evidence type="ECO:0000313" key="2">
    <source>
        <dbReference type="EMBL" id="RBL89348.1"/>
    </source>
</evidence>
<accession>A0A365XTA6</accession>
<gene>
    <name evidence="2" type="ORF">DF182_22775</name>
</gene>
<feature type="transmembrane region" description="Helical" evidence="1">
    <location>
        <begin position="415"/>
        <end position="438"/>
    </location>
</feature>
<keyword evidence="1" id="KW-1133">Transmembrane helix</keyword>
<evidence type="ECO:0000256" key="1">
    <source>
        <dbReference type="SAM" id="Phobius"/>
    </source>
</evidence>
<protein>
    <recommendedName>
        <fullName evidence="4">Glycosyltransferase RgtA/B/C/D-like domain-containing protein</fullName>
    </recommendedName>
</protein>
<keyword evidence="1" id="KW-0812">Transmembrane</keyword>
<name>A0A365XTA6_9BACT</name>
<keyword evidence="3" id="KW-1185">Reference proteome</keyword>
<proteinExistence type="predicted"/>
<organism evidence="2 3">
    <name type="scientific">Chitinophaga flava</name>
    <dbReference type="NCBI Taxonomy" id="2259036"/>
    <lineage>
        <taxon>Bacteria</taxon>
        <taxon>Pseudomonadati</taxon>
        <taxon>Bacteroidota</taxon>
        <taxon>Chitinophagia</taxon>
        <taxon>Chitinophagales</taxon>
        <taxon>Chitinophagaceae</taxon>
        <taxon>Chitinophaga</taxon>
    </lineage>
</organism>
<comment type="caution">
    <text evidence="2">The sequence shown here is derived from an EMBL/GenBank/DDBJ whole genome shotgun (WGS) entry which is preliminary data.</text>
</comment>
<feature type="transmembrane region" description="Helical" evidence="1">
    <location>
        <begin position="32"/>
        <end position="52"/>
    </location>
</feature>
<feature type="transmembrane region" description="Helical" evidence="1">
    <location>
        <begin position="153"/>
        <end position="170"/>
    </location>
</feature>
<feature type="transmembrane region" description="Helical" evidence="1">
    <location>
        <begin position="450"/>
        <end position="470"/>
    </location>
</feature>
<evidence type="ECO:0008006" key="4">
    <source>
        <dbReference type="Google" id="ProtNLM"/>
    </source>
</evidence>
<feature type="transmembrane region" description="Helical" evidence="1">
    <location>
        <begin position="127"/>
        <end position="146"/>
    </location>
</feature>
<dbReference type="Proteomes" id="UP000253410">
    <property type="component" value="Unassembled WGS sequence"/>
</dbReference>
<dbReference type="AlphaFoldDB" id="A0A365XTA6"/>
<feature type="transmembrane region" description="Helical" evidence="1">
    <location>
        <begin position="476"/>
        <end position="494"/>
    </location>
</feature>
<sequence length="507" mass="59012">MQETLEFIRTSSNAAPSVPFKDFLLKDKFNRFALVLCAAIIIIEFCVFKYYYPYAAFISGDSFAYLETAFYNLSINTYPVGYSMFLRLFSVFTSSDTVLVAFQYIFMQASVLSLIFTITYFYEPRKWIKVIMIGAAVLSPISLYMANYVSSDSLFFSLSVTWFVLLIWILHRPSMWLIAIHSIVIFLAFTVRYNAMYYPVISVLAFFLSKEKIKEKIIGVGIIMMLIGSFVVNTSLHYKKLTGKFQFSPFTGWQMASNGLLAYRHIDSAQRKNLPVKFKKLDQDVRRYFDSTRKNLFEQFLVHTMYMWKPQSPLRAYMRDEFKNDSTKQEFQKWASVAPLLKEYGSTLIKEYPLTFTKKYLWPNFLKYYAPPVEFLETYGFNVDTVSPITKRWFGYSTNKVYRRLAGKNVEILSYYPMICGAMNAVFVMVGLSFLILGGRKSEGKFFQNWVLFVLFWLVNLAFSVFAAPIALRFQVFPLVICFTINWILIDFIIKKAFAAETKDVSA</sequence>
<feature type="transmembrane region" description="Helical" evidence="1">
    <location>
        <begin position="217"/>
        <end position="238"/>
    </location>
</feature>